<name>A0A9D5KAU9_UNCW3</name>
<keyword evidence="2" id="KW-0560">Oxidoreductase</keyword>
<gene>
    <name evidence="4" type="ORF">GF359_08810</name>
</gene>
<dbReference type="GO" id="GO:0004449">
    <property type="term" value="F:isocitrate dehydrogenase (NAD+) activity"/>
    <property type="evidence" value="ECO:0007669"/>
    <property type="project" value="TreeGrafter"/>
</dbReference>
<dbReference type="InterPro" id="IPR024084">
    <property type="entry name" value="IsoPropMal-DH-like_dom"/>
</dbReference>
<dbReference type="InterPro" id="IPR019818">
    <property type="entry name" value="IsoCit/isopropylmalate_DH_CS"/>
</dbReference>
<dbReference type="PANTHER" id="PTHR11835:SF34">
    <property type="entry name" value="ISOCITRATE DEHYDROGENASE [NAD] SUBUNIT ALPHA, MITOCHONDRIAL"/>
    <property type="match status" value="1"/>
</dbReference>
<comment type="caution">
    <text evidence="4">The sequence shown here is derived from an EMBL/GenBank/DDBJ whole genome shotgun (WGS) entry which is preliminary data.</text>
</comment>
<evidence type="ECO:0000313" key="4">
    <source>
        <dbReference type="EMBL" id="MBD3365300.1"/>
    </source>
</evidence>
<dbReference type="SMART" id="SM01329">
    <property type="entry name" value="Iso_dh"/>
    <property type="match status" value="1"/>
</dbReference>
<dbReference type="GO" id="GO:0006102">
    <property type="term" value="P:isocitrate metabolic process"/>
    <property type="evidence" value="ECO:0007669"/>
    <property type="project" value="TreeGrafter"/>
</dbReference>
<proteinExistence type="inferred from homology"/>
<reference evidence="4" key="1">
    <citation type="submission" date="2019-11" db="EMBL/GenBank/DDBJ databases">
        <title>Microbial mats filling the niche in hypersaline microbial mats.</title>
        <authorList>
            <person name="Wong H.L."/>
            <person name="Macleod F.I."/>
            <person name="White R.A. III"/>
            <person name="Burns B.P."/>
        </authorList>
    </citation>
    <scope>NUCLEOTIDE SEQUENCE</scope>
    <source>
        <strain evidence="4">Bin_327</strain>
    </source>
</reference>
<dbReference type="GO" id="GO:0000287">
    <property type="term" value="F:magnesium ion binding"/>
    <property type="evidence" value="ECO:0007669"/>
    <property type="project" value="InterPro"/>
</dbReference>
<sequence>MAKYKIAVLPGDGVGVEVTEAAMIVLKKLGLDAEYTYGDIGWEFWCKEGDPLPQRTIDLLKQNDACLFGAITSKPKDEAAGELCDDLKNKGLVYRSPIVRLRQLFDLHTNLRPCKAYPGNPLVYKEGIDLVVFRENTEGLYGGVEWHPVPENVRAAVDSHPAAKKFASCSNDDMAISTRIFTRKGCQRILRSAFEFAKEHNRKSVTIVEKPNVIRETSGLMVREGRKMAKEYPDIQLWEANIDAMCMWLIKNPFDYDVLVSSNMFGDIISDLCAQLVGGLGFASAANIGDEFAVFEPTHGSAPKYAGQYKVNPMAMLLTVKLMLDWLGEKEMAERTDKAIAAVIAEGKVRTYDMGGSNTTLEVGEAVAERL</sequence>
<accession>A0A9D5KAU9</accession>
<organism evidence="4 5">
    <name type="scientific">candidate division WOR-3 bacterium</name>
    <dbReference type="NCBI Taxonomy" id="2052148"/>
    <lineage>
        <taxon>Bacteria</taxon>
        <taxon>Bacteria division WOR-3</taxon>
    </lineage>
</organism>
<dbReference type="Pfam" id="PF00180">
    <property type="entry name" value="Iso_dh"/>
    <property type="match status" value="1"/>
</dbReference>
<evidence type="ECO:0000256" key="1">
    <source>
        <dbReference type="ARBA" id="ARBA00007769"/>
    </source>
</evidence>
<dbReference type="PANTHER" id="PTHR11835">
    <property type="entry name" value="DECARBOXYLATING DEHYDROGENASES-ISOCITRATE, ISOPROPYLMALATE, TARTRATE"/>
    <property type="match status" value="1"/>
</dbReference>
<dbReference type="GO" id="GO:0006099">
    <property type="term" value="P:tricarboxylic acid cycle"/>
    <property type="evidence" value="ECO:0007669"/>
    <property type="project" value="TreeGrafter"/>
</dbReference>
<dbReference type="SUPFAM" id="SSF53659">
    <property type="entry name" value="Isocitrate/Isopropylmalate dehydrogenase-like"/>
    <property type="match status" value="1"/>
</dbReference>
<dbReference type="Proteomes" id="UP000630660">
    <property type="component" value="Unassembled WGS sequence"/>
</dbReference>
<dbReference type="GO" id="GO:0051287">
    <property type="term" value="F:NAD binding"/>
    <property type="evidence" value="ECO:0007669"/>
    <property type="project" value="InterPro"/>
</dbReference>
<comment type="similarity">
    <text evidence="1">Belongs to the isocitrate and isopropylmalate dehydrogenases family.</text>
</comment>
<dbReference type="EMBL" id="WJKJ01000295">
    <property type="protein sequence ID" value="MBD3365300.1"/>
    <property type="molecule type" value="Genomic_DNA"/>
</dbReference>
<evidence type="ECO:0000259" key="3">
    <source>
        <dbReference type="SMART" id="SM01329"/>
    </source>
</evidence>
<dbReference type="AlphaFoldDB" id="A0A9D5KAU9"/>
<feature type="domain" description="Isopropylmalate dehydrogenase-like" evidence="3">
    <location>
        <begin position="5"/>
        <end position="367"/>
    </location>
</feature>
<evidence type="ECO:0000256" key="2">
    <source>
        <dbReference type="ARBA" id="ARBA00023002"/>
    </source>
</evidence>
<dbReference type="Gene3D" id="3.40.718.10">
    <property type="entry name" value="Isopropylmalate Dehydrogenase"/>
    <property type="match status" value="1"/>
</dbReference>
<evidence type="ECO:0000313" key="5">
    <source>
        <dbReference type="Proteomes" id="UP000630660"/>
    </source>
</evidence>
<dbReference type="PROSITE" id="PS00470">
    <property type="entry name" value="IDH_IMDH"/>
    <property type="match status" value="1"/>
</dbReference>
<protein>
    <submittedName>
        <fullName evidence="4">Isocitrate/isopropylmalate dehydrogenase family protein</fullName>
    </submittedName>
</protein>